<keyword evidence="2" id="KW-0472">Membrane</keyword>
<evidence type="ECO:0000259" key="3">
    <source>
        <dbReference type="Pfam" id="PF25984"/>
    </source>
</evidence>
<dbReference type="Pfam" id="PF25990">
    <property type="entry name" value="Beta-barrel_YknX"/>
    <property type="match status" value="1"/>
</dbReference>
<keyword evidence="2" id="KW-1133">Transmembrane helix</keyword>
<protein>
    <submittedName>
        <fullName evidence="5">HlyD family secretion protein</fullName>
    </submittedName>
</protein>
<dbReference type="InterPro" id="IPR058639">
    <property type="entry name" value="BSH_YknX-like"/>
</dbReference>
<evidence type="ECO:0000313" key="6">
    <source>
        <dbReference type="Proteomes" id="UP000194948"/>
    </source>
</evidence>
<dbReference type="Proteomes" id="UP000194948">
    <property type="component" value="Chromosome"/>
</dbReference>
<dbReference type="EMBL" id="CP147244">
    <property type="protein sequence ID" value="WYK00565.1"/>
    <property type="molecule type" value="Genomic_DNA"/>
</dbReference>
<feature type="transmembrane region" description="Helical" evidence="2">
    <location>
        <begin position="12"/>
        <end position="30"/>
    </location>
</feature>
<dbReference type="InterPro" id="IPR011053">
    <property type="entry name" value="Single_hybrid_motif"/>
</dbReference>
<keyword evidence="1" id="KW-0175">Coiled coil</keyword>
<dbReference type="Pfam" id="PF25984">
    <property type="entry name" value="BSH_YknX"/>
    <property type="match status" value="1"/>
</dbReference>
<dbReference type="InterPro" id="IPR058636">
    <property type="entry name" value="Beta-barrel_YknX"/>
</dbReference>
<evidence type="ECO:0000256" key="2">
    <source>
        <dbReference type="SAM" id="Phobius"/>
    </source>
</evidence>
<evidence type="ECO:0000256" key="1">
    <source>
        <dbReference type="SAM" id="Coils"/>
    </source>
</evidence>
<dbReference type="Gene3D" id="2.40.30.170">
    <property type="match status" value="1"/>
</dbReference>
<dbReference type="GO" id="GO:0015562">
    <property type="term" value="F:efflux transmembrane transporter activity"/>
    <property type="evidence" value="ECO:0007669"/>
    <property type="project" value="TreeGrafter"/>
</dbReference>
<gene>
    <name evidence="5" type="ORF">A5821_001663</name>
</gene>
<proteinExistence type="predicted"/>
<feature type="coiled-coil region" evidence="1">
    <location>
        <begin position="143"/>
        <end position="213"/>
    </location>
</feature>
<feature type="domain" description="YknX-like beta-barrel" evidence="4">
    <location>
        <begin position="258"/>
        <end position="341"/>
    </location>
</feature>
<dbReference type="PANTHER" id="PTHR30469">
    <property type="entry name" value="MULTIDRUG RESISTANCE PROTEIN MDTA"/>
    <property type="match status" value="1"/>
</dbReference>
<feature type="domain" description="YknX-like barrel-sandwich hybrid" evidence="3">
    <location>
        <begin position="80"/>
        <end position="250"/>
    </location>
</feature>
<dbReference type="RefSeq" id="WP_086314090.1">
    <property type="nucleotide sequence ID" value="NZ_CP147244.1"/>
</dbReference>
<organism evidence="5 6">
    <name type="scientific">Candidatus Enterococcus palustris</name>
    <dbReference type="NCBI Taxonomy" id="1834189"/>
    <lineage>
        <taxon>Bacteria</taxon>
        <taxon>Bacillati</taxon>
        <taxon>Bacillota</taxon>
        <taxon>Bacilli</taxon>
        <taxon>Lactobacillales</taxon>
        <taxon>Enterococcaceae</taxon>
        <taxon>Enterococcus</taxon>
    </lineage>
</organism>
<name>A0AAQ3Y7F1_9ENTE</name>
<reference evidence="6" key="1">
    <citation type="submission" date="2017-05" db="EMBL/GenBank/DDBJ databases">
        <title>The Genome Sequence of EEnterococcus faecalis 9F2_4866.</title>
        <authorList>
            <consortium name="The Broad Institute Genomics Platform"/>
            <consortium name="The Broad Institute Genomic Center for Infectious Diseases"/>
            <person name="Earl A."/>
            <person name="Manson A."/>
            <person name="Schwartman J."/>
            <person name="Gilmore M."/>
            <person name="Abouelleil A."/>
            <person name="Cao P."/>
            <person name="Chapman S."/>
            <person name="Cusick C."/>
            <person name="Shea T."/>
            <person name="Young S."/>
            <person name="Neafsey D."/>
            <person name="Nusbaum C."/>
            <person name="Birren B."/>
        </authorList>
    </citation>
    <scope>NUCLEOTIDE SEQUENCE [LARGE SCALE GENOMIC DNA]</scope>
    <source>
        <strain evidence="6">7F3_DIV0205</strain>
    </source>
</reference>
<evidence type="ECO:0000259" key="4">
    <source>
        <dbReference type="Pfam" id="PF25990"/>
    </source>
</evidence>
<keyword evidence="2" id="KW-0812">Transmembrane</keyword>
<evidence type="ECO:0000313" key="5">
    <source>
        <dbReference type="EMBL" id="WYK00565.1"/>
    </source>
</evidence>
<reference evidence="5 6" key="2">
    <citation type="submission" date="2024-03" db="EMBL/GenBank/DDBJ databases">
        <title>The Genome Sequence of Enterococcus sp. DIV0205d.</title>
        <authorList>
            <consortium name="The Broad Institute Genomics Platform"/>
            <consortium name="The Broad Institute Microbial Omics Core"/>
            <consortium name="The Broad Institute Genomic Center for Infectious Diseases"/>
            <person name="Earl A."/>
            <person name="Manson A."/>
            <person name="Gilmore M."/>
            <person name="Schwartman J."/>
            <person name="Shea T."/>
            <person name="Abouelleil A."/>
            <person name="Cao P."/>
            <person name="Chapman S."/>
            <person name="Cusick C."/>
            <person name="Young S."/>
            <person name="Neafsey D."/>
            <person name="Nusbaum C."/>
            <person name="Birren B."/>
        </authorList>
    </citation>
    <scope>NUCLEOTIDE SEQUENCE [LARGE SCALE GENOMIC DNA]</scope>
    <source>
        <strain evidence="5 6">7F3_DIV0205</strain>
    </source>
</reference>
<keyword evidence="6" id="KW-1185">Reference proteome</keyword>
<dbReference type="PRINTS" id="PR01490">
    <property type="entry name" value="RTXTOXIND"/>
</dbReference>
<dbReference type="Gene3D" id="2.40.50.100">
    <property type="match status" value="1"/>
</dbReference>
<sequence length="421" mass="46980">MRTAGKNSKKRIIVSSFIIVVIIVVAIIGIKGLSPSSEQPINASTPENQVEEKIVKALIEESKTSDLILAGKVTANNTNKIKIDPDKGTVKEILVKEGDKVEKGQALFTYQTDQQMKTKEAELDAEAKARAVEVARSSASIKWDAYNKKLSQLNKARDDYNKENSEELKSEIKSLESEVDQAYTEGLTGDNEVKNAESDLEKAQLMQTNEQERLGADTIVADNAGTIKSLNADLINQSKEKQREENFMEIIDDSNLFVSGDINEFDREKASVNQPVELIDRKNKEKTWKGKLVQVANLSSDEAGNDKKQDEDPNLSKFPYKVLIDKEGEMPIIGSHVYVKVLPKEFEKGKIILNKKYVLSKDDKQYVWKVENKKIKMHVIKGTPLGENLVEVNEGLAQTDKIAIPKDGMENGMEVGEDVKP</sequence>
<accession>A0AAQ3Y7F1</accession>
<dbReference type="PANTHER" id="PTHR30469:SF15">
    <property type="entry name" value="HLYD FAMILY OF SECRETION PROTEINS"/>
    <property type="match status" value="1"/>
</dbReference>
<dbReference type="GO" id="GO:1990281">
    <property type="term" value="C:efflux pump complex"/>
    <property type="evidence" value="ECO:0007669"/>
    <property type="project" value="TreeGrafter"/>
</dbReference>
<dbReference type="SUPFAM" id="SSF51230">
    <property type="entry name" value="Single hybrid motif"/>
    <property type="match status" value="1"/>
</dbReference>
<dbReference type="AlphaFoldDB" id="A0AAQ3Y7F1"/>